<name>A0A4U8YM77_9BACT</name>
<feature type="domain" description="HTH marR-type" evidence="1">
    <location>
        <begin position="21"/>
        <end position="170"/>
    </location>
</feature>
<dbReference type="InterPro" id="IPR036390">
    <property type="entry name" value="WH_DNA-bd_sf"/>
</dbReference>
<dbReference type="RefSeq" id="WP_180140717.1">
    <property type="nucleotide sequence ID" value="NZ_CAADHO010000004.1"/>
</dbReference>
<dbReference type="InterPro" id="IPR039422">
    <property type="entry name" value="MarR/SlyA-like"/>
</dbReference>
<dbReference type="GO" id="GO:0003700">
    <property type="term" value="F:DNA-binding transcription factor activity"/>
    <property type="evidence" value="ECO:0007669"/>
    <property type="project" value="InterPro"/>
</dbReference>
<sequence>MKKKEMLQAQLSYVREQQDIDDSLFETTMNWFLEVEKLHEMLRLLTETISGQPKGRFDMLRGLYLHPEGIMRPADLAIVAEMTRASSSHNLDVLERDGLVHRKTDPNDRRSAMVSLTPKGHKLMSEILPSYLKTIQAVAQTTSSPLTDASILRIKGYNAHIEALVQSIKDSQNK</sequence>
<dbReference type="Gene3D" id="1.10.10.10">
    <property type="entry name" value="Winged helix-like DNA-binding domain superfamily/Winged helix DNA-binding domain"/>
    <property type="match status" value="1"/>
</dbReference>
<dbReference type="InterPro" id="IPR036388">
    <property type="entry name" value="WH-like_DNA-bd_sf"/>
</dbReference>
<reference evidence="2 3" key="1">
    <citation type="submission" date="2019-03" db="EMBL/GenBank/DDBJ databases">
        <authorList>
            <person name="Nijsse B."/>
        </authorList>
    </citation>
    <scope>NUCLEOTIDE SEQUENCE [LARGE SCALE GENOMIC DNA]</scope>
    <source>
        <strain evidence="2">Desulfoluna butyratoxydans MSL71</strain>
    </source>
</reference>
<dbReference type="PANTHER" id="PTHR33164">
    <property type="entry name" value="TRANSCRIPTIONAL REGULATOR, MARR FAMILY"/>
    <property type="match status" value="1"/>
</dbReference>
<keyword evidence="3" id="KW-1185">Reference proteome</keyword>
<protein>
    <submittedName>
        <fullName evidence="2">Marr-type hth domain</fullName>
    </submittedName>
</protein>
<organism evidence="2 3">
    <name type="scientific">Desulfoluna butyratoxydans</name>
    <dbReference type="NCBI Taxonomy" id="231438"/>
    <lineage>
        <taxon>Bacteria</taxon>
        <taxon>Pseudomonadati</taxon>
        <taxon>Thermodesulfobacteriota</taxon>
        <taxon>Desulfobacteria</taxon>
        <taxon>Desulfobacterales</taxon>
        <taxon>Desulfolunaceae</taxon>
        <taxon>Desulfoluna</taxon>
    </lineage>
</organism>
<dbReference type="PRINTS" id="PR00598">
    <property type="entry name" value="HTHMARR"/>
</dbReference>
<proteinExistence type="predicted"/>
<evidence type="ECO:0000313" key="2">
    <source>
        <dbReference type="EMBL" id="VFQ44800.1"/>
    </source>
</evidence>
<dbReference type="Pfam" id="PF12802">
    <property type="entry name" value="MarR_2"/>
    <property type="match status" value="1"/>
</dbReference>
<dbReference type="SUPFAM" id="SSF46785">
    <property type="entry name" value="Winged helix' DNA-binding domain"/>
    <property type="match status" value="1"/>
</dbReference>
<dbReference type="EMBL" id="CAADHO010000004">
    <property type="protein sequence ID" value="VFQ44800.1"/>
    <property type="molecule type" value="Genomic_DNA"/>
</dbReference>
<dbReference type="PANTHER" id="PTHR33164:SF104">
    <property type="entry name" value="TRANSCRIPTIONAL REGULATORY PROTEIN"/>
    <property type="match status" value="1"/>
</dbReference>
<dbReference type="AlphaFoldDB" id="A0A4U8YM77"/>
<gene>
    <name evidence="2" type="ORF">MSL71_24570</name>
</gene>
<dbReference type="GO" id="GO:0006950">
    <property type="term" value="P:response to stress"/>
    <property type="evidence" value="ECO:0007669"/>
    <property type="project" value="TreeGrafter"/>
</dbReference>
<evidence type="ECO:0000313" key="3">
    <source>
        <dbReference type="Proteomes" id="UP000507962"/>
    </source>
</evidence>
<evidence type="ECO:0000259" key="1">
    <source>
        <dbReference type="PROSITE" id="PS50995"/>
    </source>
</evidence>
<dbReference type="Proteomes" id="UP000507962">
    <property type="component" value="Unassembled WGS sequence"/>
</dbReference>
<dbReference type="SMART" id="SM00347">
    <property type="entry name" value="HTH_MARR"/>
    <property type="match status" value="1"/>
</dbReference>
<accession>A0A4U8YM77</accession>
<dbReference type="InterPro" id="IPR000835">
    <property type="entry name" value="HTH_MarR-typ"/>
</dbReference>
<dbReference type="PROSITE" id="PS50995">
    <property type="entry name" value="HTH_MARR_2"/>
    <property type="match status" value="1"/>
</dbReference>